<reference evidence="3" key="1">
    <citation type="journal article" date="2021" name="Genome Biol. Evol.">
        <title>A High-Quality Reference Genome for a Parasitic Bivalve with Doubly Uniparental Inheritance (Bivalvia: Unionida).</title>
        <authorList>
            <person name="Smith C.H."/>
        </authorList>
    </citation>
    <scope>NUCLEOTIDE SEQUENCE</scope>
    <source>
        <strain evidence="3">CHS0354</strain>
    </source>
</reference>
<feature type="domain" description="SCP" evidence="2">
    <location>
        <begin position="71"/>
        <end position="209"/>
    </location>
</feature>
<dbReference type="Proteomes" id="UP001195483">
    <property type="component" value="Unassembled WGS sequence"/>
</dbReference>
<dbReference type="PROSITE" id="PS01009">
    <property type="entry name" value="CRISP_1"/>
    <property type="match status" value="1"/>
</dbReference>
<accession>A0AAE0T3N2</accession>
<dbReference type="SUPFAM" id="SSF55797">
    <property type="entry name" value="PR-1-like"/>
    <property type="match status" value="1"/>
</dbReference>
<dbReference type="InterPro" id="IPR018244">
    <property type="entry name" value="Allrgn_V5/Tpx1_CS"/>
</dbReference>
<dbReference type="EMBL" id="JAEAOA010002119">
    <property type="protein sequence ID" value="KAK3603200.1"/>
    <property type="molecule type" value="Genomic_DNA"/>
</dbReference>
<dbReference type="InterPro" id="IPR014044">
    <property type="entry name" value="CAP_dom"/>
</dbReference>
<proteinExistence type="predicted"/>
<reference evidence="3" key="2">
    <citation type="journal article" date="2021" name="Genome Biol. Evol.">
        <title>Developing a high-quality reference genome for a parasitic bivalve with doubly uniparental inheritance (Bivalvia: Unionida).</title>
        <authorList>
            <person name="Smith C.H."/>
        </authorList>
    </citation>
    <scope>NUCLEOTIDE SEQUENCE</scope>
    <source>
        <strain evidence="3">CHS0354</strain>
        <tissue evidence="3">Mantle</tissue>
    </source>
</reference>
<comment type="caution">
    <text evidence="3">The sequence shown here is derived from an EMBL/GenBank/DDBJ whole genome shotgun (WGS) entry which is preliminary data.</text>
</comment>
<evidence type="ECO:0000313" key="3">
    <source>
        <dbReference type="EMBL" id="KAK3603200.1"/>
    </source>
</evidence>
<evidence type="ECO:0000313" key="4">
    <source>
        <dbReference type="Proteomes" id="UP001195483"/>
    </source>
</evidence>
<keyword evidence="4" id="KW-1185">Reference proteome</keyword>
<sequence>MTNFLQSALLLFVTGIFKTSPSLNLPGEITGNEHNRMKRSRPCQAKFQIIPDHTACLDRSSKVQESGLQGNEADVIVDEHNKVRREISATNMLQMSWDEEVAFIAQRWAENCKLDHDPNYNRYIYGRFSVGQNLAWANYKMTWSQAIKLWADEKADYTYGSSIGAGNKPIGHYTQMVWAESVKIGCGYANCARTHYYVCNYAPAGNSDPAFPYERGTQCADCPSTCSNGLCDCGNIACLNGGDMDLEKCTCTCVNNLSFYFQPSCALNCTKIRDPNECSQYGKSSCSEYTNIPQECPSMCNWCPAAGATFGTNNEMSSARYSTSVFITASGATSFANTETSSVSHPTSTFVTVLLLALSSFSI</sequence>
<gene>
    <name evidence="3" type="ORF">CHS0354_036127</name>
</gene>
<dbReference type="Gene3D" id="3.40.33.10">
    <property type="entry name" value="CAP"/>
    <property type="match status" value="1"/>
</dbReference>
<dbReference type="Pfam" id="PF00188">
    <property type="entry name" value="CAP"/>
    <property type="match status" value="1"/>
</dbReference>
<dbReference type="GO" id="GO:0005576">
    <property type="term" value="C:extracellular region"/>
    <property type="evidence" value="ECO:0007669"/>
    <property type="project" value="InterPro"/>
</dbReference>
<dbReference type="PANTHER" id="PTHR10334">
    <property type="entry name" value="CYSTEINE-RICH SECRETORY PROTEIN-RELATED"/>
    <property type="match status" value="1"/>
</dbReference>
<dbReference type="AlphaFoldDB" id="A0AAE0T3N2"/>
<dbReference type="PRINTS" id="PR00837">
    <property type="entry name" value="V5TPXLIKE"/>
</dbReference>
<keyword evidence="1" id="KW-0732">Signal</keyword>
<feature type="signal peptide" evidence="1">
    <location>
        <begin position="1"/>
        <end position="19"/>
    </location>
</feature>
<organism evidence="3 4">
    <name type="scientific">Potamilus streckersoni</name>
    <dbReference type="NCBI Taxonomy" id="2493646"/>
    <lineage>
        <taxon>Eukaryota</taxon>
        <taxon>Metazoa</taxon>
        <taxon>Spiralia</taxon>
        <taxon>Lophotrochozoa</taxon>
        <taxon>Mollusca</taxon>
        <taxon>Bivalvia</taxon>
        <taxon>Autobranchia</taxon>
        <taxon>Heteroconchia</taxon>
        <taxon>Palaeoheterodonta</taxon>
        <taxon>Unionida</taxon>
        <taxon>Unionoidea</taxon>
        <taxon>Unionidae</taxon>
        <taxon>Ambleminae</taxon>
        <taxon>Lampsilini</taxon>
        <taxon>Potamilus</taxon>
    </lineage>
</organism>
<dbReference type="InterPro" id="IPR035940">
    <property type="entry name" value="CAP_sf"/>
</dbReference>
<feature type="chain" id="PRO_5041987726" description="SCP domain-containing protein" evidence="1">
    <location>
        <begin position="20"/>
        <end position="363"/>
    </location>
</feature>
<evidence type="ECO:0000256" key="1">
    <source>
        <dbReference type="SAM" id="SignalP"/>
    </source>
</evidence>
<name>A0AAE0T3N2_9BIVA</name>
<dbReference type="SMART" id="SM00198">
    <property type="entry name" value="SCP"/>
    <property type="match status" value="1"/>
</dbReference>
<evidence type="ECO:0000259" key="2">
    <source>
        <dbReference type="SMART" id="SM00198"/>
    </source>
</evidence>
<protein>
    <recommendedName>
        <fullName evidence="2">SCP domain-containing protein</fullName>
    </recommendedName>
</protein>
<reference evidence="3" key="3">
    <citation type="submission" date="2023-05" db="EMBL/GenBank/DDBJ databases">
        <authorList>
            <person name="Smith C.H."/>
        </authorList>
    </citation>
    <scope>NUCLEOTIDE SEQUENCE</scope>
    <source>
        <strain evidence="3">CHS0354</strain>
        <tissue evidence="3">Mantle</tissue>
    </source>
</reference>
<dbReference type="InterPro" id="IPR001283">
    <property type="entry name" value="CRISP-related"/>
</dbReference>